<evidence type="ECO:0000259" key="1">
    <source>
        <dbReference type="PROSITE" id="PS50880"/>
    </source>
</evidence>
<dbReference type="Gene3D" id="3.40.1360.10">
    <property type="match status" value="1"/>
</dbReference>
<proteinExistence type="predicted"/>
<protein>
    <recommendedName>
        <fullName evidence="1">Toprim domain-containing protein</fullName>
    </recommendedName>
</protein>
<dbReference type="Proteomes" id="UP000288215">
    <property type="component" value="Unassembled WGS sequence"/>
</dbReference>
<name>A0A3S3RE15_METS7</name>
<gene>
    <name evidence="2" type="ORF">Metus_0959</name>
</gene>
<sequence>MRHKKGPKYFYEVIHNISELIEKINENSSLVLVEGENDEIALRLAKLRTPIATFCDSNLPRFEFVDRIARDYADSSVVILFDYDMEGSNAAKRMTVELEEKGVRVERGLRKKLGEILAKEGIRRIEEIPSILSKAEF</sequence>
<dbReference type="CDD" id="cd00188">
    <property type="entry name" value="TOPRIM"/>
    <property type="match status" value="1"/>
</dbReference>
<dbReference type="AlphaFoldDB" id="A0A3S3RE15"/>
<organism evidence="2 3">
    <name type="scientific">Methanosuratincola subterraneus</name>
    <dbReference type="NCBI Taxonomy" id="2593994"/>
    <lineage>
        <taxon>Archaea</taxon>
        <taxon>Thermoproteota</taxon>
        <taxon>Methanosuratincolia</taxon>
        <taxon>Candidatus Methanomethylicales</taxon>
        <taxon>Candidatus Methanomethylicaceae</taxon>
        <taxon>Candidatus Methanosuratincola (ex Vanwonterghem et al. 2016)</taxon>
    </lineage>
</organism>
<reference evidence="2 3" key="1">
    <citation type="submission" date="2018-12" db="EMBL/GenBank/DDBJ databases">
        <title>The complete genome of the methanogenic archaea of the candidate phylum Verstraetearchaeota, obtained from the metagenome of underground thermal water.</title>
        <authorList>
            <person name="Kadnikov V.V."/>
            <person name="Mardanov A.V."/>
            <person name="Beletsky A.V."/>
            <person name="Karnachuk O.V."/>
            <person name="Ravin N.V."/>
        </authorList>
    </citation>
    <scope>NUCLEOTIDE SEQUENCE [LARGE SCALE GENOMIC DNA]</scope>
    <source>
        <strain evidence="2">Ch88</strain>
    </source>
</reference>
<dbReference type="PANTHER" id="PTHR39964:SF2">
    <property type="entry name" value="UPF0292 PROTEIN MJ1624"/>
    <property type="match status" value="1"/>
</dbReference>
<evidence type="ECO:0000313" key="2">
    <source>
        <dbReference type="EMBL" id="RWX72985.1"/>
    </source>
</evidence>
<accession>A0A3S3RE15</accession>
<evidence type="ECO:0000313" key="3">
    <source>
        <dbReference type="Proteomes" id="UP000288215"/>
    </source>
</evidence>
<feature type="domain" description="Toprim" evidence="1">
    <location>
        <begin position="28"/>
        <end position="113"/>
    </location>
</feature>
<dbReference type="Pfam" id="PF13662">
    <property type="entry name" value="Toprim_4"/>
    <property type="match status" value="1"/>
</dbReference>
<dbReference type="PANTHER" id="PTHR39964">
    <property type="entry name" value="UPF0292 PROTEIN TK1411"/>
    <property type="match status" value="1"/>
</dbReference>
<dbReference type="EMBL" id="RXGA01000003">
    <property type="protein sequence ID" value="RWX72985.1"/>
    <property type="molecule type" value="Genomic_DNA"/>
</dbReference>
<comment type="caution">
    <text evidence="2">The sequence shown here is derived from an EMBL/GenBank/DDBJ whole genome shotgun (WGS) entry which is preliminary data.</text>
</comment>
<dbReference type="PROSITE" id="PS50880">
    <property type="entry name" value="TOPRIM"/>
    <property type="match status" value="1"/>
</dbReference>
<dbReference type="SUPFAM" id="SSF110455">
    <property type="entry name" value="Toprim domain"/>
    <property type="match status" value="1"/>
</dbReference>
<dbReference type="InterPro" id="IPR006171">
    <property type="entry name" value="TOPRIM_dom"/>
</dbReference>